<evidence type="ECO:0000256" key="5">
    <source>
        <dbReference type="ARBA" id="ARBA00022840"/>
    </source>
</evidence>
<keyword evidence="4" id="KW-0418">Kinase</keyword>
<dbReference type="Proteomes" id="UP000824890">
    <property type="component" value="Unassembled WGS sequence"/>
</dbReference>
<feature type="domain" description="Protein kinase" evidence="8">
    <location>
        <begin position="948"/>
        <end position="1228"/>
    </location>
</feature>
<dbReference type="InterPro" id="IPR024462">
    <property type="entry name" value="GH116_N"/>
</dbReference>
<dbReference type="Pfam" id="PF04685">
    <property type="entry name" value="DUF608"/>
    <property type="match status" value="1"/>
</dbReference>
<evidence type="ECO:0000256" key="7">
    <source>
        <dbReference type="SAM" id="MobiDB-lite"/>
    </source>
</evidence>
<feature type="region of interest" description="Disordered" evidence="7">
    <location>
        <begin position="1251"/>
        <end position="1307"/>
    </location>
</feature>
<feature type="binding site" evidence="6">
    <location>
        <position position="983"/>
    </location>
    <ligand>
        <name>ATP</name>
        <dbReference type="ChEBI" id="CHEBI:30616"/>
    </ligand>
</feature>
<keyword evidence="3 6" id="KW-0547">Nucleotide-binding</keyword>
<dbReference type="InterPro" id="IPR052566">
    <property type="entry name" value="Non-lysos_glucosylceramidase"/>
</dbReference>
<evidence type="ECO:0000313" key="9">
    <source>
        <dbReference type="EMBL" id="KAH0939062.1"/>
    </source>
</evidence>
<name>A0ABQ8EBQ0_BRANA</name>
<sequence>RLNGKRTSNPVGSETLSLPQVTWQRKLNSKVKNPSEFKMSTSDFLHLFPIGYRLWRHTKQEAAKGKVSIYDIFKKKNVKGNHGVPLGGVGAGSIGRSYKGEFQQFKLFPKVCEEAPILTNQFSVFVSRPGGVNYSTVLCAKSPESVNGRTEDLGIESWDWKIKGDKSTYHALYPRSWTVYNEPDPELRIVSRQVSPFIPNNYKESSFPVSVFAFTATNLGKEEATVTLLFTWENSVGGASGFTGEHFNSSTMERDGVHAIALHHKTANGHPPVTYAIAAQETDDVSVSECPCFLVSGCSPNEITARAMWDEIKENKSFDRLPCEPGSPSRLGTAIGAAIAAKVKVPPGCDRTVTFSLSWDCPEVRFNEKTYHRRYTRFYGSLGDAAVNMARDALLNYGNWESQIEEWQNTILLDTSLPDWYRVTLFNELYYFNSGGAIWTDGLPYKQSTERSTEQNSNDTDILQKINAVCDQVHHSPQSRSSEENIGQFIYLEGIEYLMYNTYDVHFYSSFALLILFPKLELSIQRDFAAAVMIQDPTKKEIMSSGELVPRKLLGSVPHDIGLNNPWLELNAYNLFNTDRWKDLNAKFVLQVYRDVVATGDQSFARAVWPSVYLAVAYLDQFDKDEDGMIENEGFPDQTYDTWSVTGVSAYCGGLYVAALQAASAFATIVGENAVAFYFNAKYEKAKTVYEKLWNGSYFDYDNSGSDSSSSILADQLAGQWYARACGLKPITKEEWIKKALETIHEFNVRGGTRGAVNGMSPDGQVDTNSLVSKEVWAGTTYSVAACMIQEGQREKGFQTASGIYEAVWSDRGLSCSFQTPEAWNMNDEYRQHNGFKEVARYVKIAKSNEHRSLLQETYEAILKTFHFAEEQFQFSQQQNYQKKKSSGKKSAMYLMNSECKESSVGGKPSPSGLPLPPKNIKDLQTTPGYENVDIFTYQEMKLATKQFRPDYILGEGGFGVVYKGLIDDNVRPGYNSTKVAIKELNPEGFQGDREWLAEVNYLGQLSHPNLVKLIGYCCEDEHRLLVYEYMSLGSLEKHLFRRVGCTLTWSKRVKIALDAAKGLAFLHGAERSVIYRDLKTANILLDECYNAKLADFGLAKDGPRGDQTHVSTRVMGTYGYAAPEYVMTGHLTSRSDVYGYGVLLLEMLLGKRAMDKSRPCREHNLVEWARPLLNHNKKLLRIIDPRMDGQYTTKALMKVADLAYQCLSQNPKGRPLMSHAVQVLETLKEDGDAQGEVMASLHSRGKSVTLYEAAPSDSQGTRNVDGDGKGQRRRRPESGRSKSEASVDTDLYVSALVSSDPNATKY</sequence>
<comment type="caution">
    <text evidence="9">The sequence shown here is derived from an EMBL/GenBank/DDBJ whole genome shotgun (WGS) entry which is preliminary data.</text>
</comment>
<feature type="region of interest" description="Disordered" evidence="7">
    <location>
        <begin position="901"/>
        <end position="923"/>
    </location>
</feature>
<keyword evidence="2" id="KW-0808">Transferase</keyword>
<keyword evidence="1" id="KW-0723">Serine/threonine-protein kinase</keyword>
<dbReference type="PROSITE" id="PS50011">
    <property type="entry name" value="PROTEIN_KINASE_DOM"/>
    <property type="match status" value="1"/>
</dbReference>
<dbReference type="InterPro" id="IPR012341">
    <property type="entry name" value="6hp_glycosidase-like_sf"/>
</dbReference>
<dbReference type="InterPro" id="IPR001245">
    <property type="entry name" value="Ser-Thr/Tyr_kinase_cat_dom"/>
</dbReference>
<keyword evidence="5 6" id="KW-0067">ATP-binding</keyword>
<dbReference type="Pfam" id="PF07714">
    <property type="entry name" value="PK_Tyr_Ser-Thr"/>
    <property type="match status" value="1"/>
</dbReference>
<dbReference type="InterPro" id="IPR017441">
    <property type="entry name" value="Protein_kinase_ATP_BS"/>
</dbReference>
<proteinExistence type="predicted"/>
<dbReference type="Gene3D" id="3.30.200.20">
    <property type="entry name" value="Phosphorylase Kinase, domain 1"/>
    <property type="match status" value="1"/>
</dbReference>
<dbReference type="InterPro" id="IPR008271">
    <property type="entry name" value="Ser/Thr_kinase_AS"/>
</dbReference>
<feature type="non-terminal residue" evidence="9">
    <location>
        <position position="1"/>
    </location>
</feature>
<evidence type="ECO:0000259" key="8">
    <source>
        <dbReference type="PROSITE" id="PS50011"/>
    </source>
</evidence>
<dbReference type="SMART" id="SM00220">
    <property type="entry name" value="S_TKc"/>
    <property type="match status" value="1"/>
</dbReference>
<dbReference type="InterPro" id="IPR011009">
    <property type="entry name" value="Kinase-like_dom_sf"/>
</dbReference>
<evidence type="ECO:0000256" key="3">
    <source>
        <dbReference type="ARBA" id="ARBA00022741"/>
    </source>
</evidence>
<organism evidence="9 10">
    <name type="scientific">Brassica napus</name>
    <name type="common">Rape</name>
    <dbReference type="NCBI Taxonomy" id="3708"/>
    <lineage>
        <taxon>Eukaryota</taxon>
        <taxon>Viridiplantae</taxon>
        <taxon>Streptophyta</taxon>
        <taxon>Embryophyta</taxon>
        <taxon>Tracheophyta</taxon>
        <taxon>Spermatophyta</taxon>
        <taxon>Magnoliopsida</taxon>
        <taxon>eudicotyledons</taxon>
        <taxon>Gunneridae</taxon>
        <taxon>Pentapetalae</taxon>
        <taxon>rosids</taxon>
        <taxon>malvids</taxon>
        <taxon>Brassicales</taxon>
        <taxon>Brassicaceae</taxon>
        <taxon>Brassiceae</taxon>
        <taxon>Brassica</taxon>
    </lineage>
</organism>
<dbReference type="InterPro" id="IPR000719">
    <property type="entry name" value="Prot_kinase_dom"/>
</dbReference>
<dbReference type="Gene3D" id="1.50.10.10">
    <property type="match status" value="1"/>
</dbReference>
<accession>A0ABQ8EBQ0</accession>
<evidence type="ECO:0000256" key="6">
    <source>
        <dbReference type="PROSITE-ProRule" id="PRU10141"/>
    </source>
</evidence>
<evidence type="ECO:0000256" key="2">
    <source>
        <dbReference type="ARBA" id="ARBA00022679"/>
    </source>
</evidence>
<evidence type="ECO:0000256" key="1">
    <source>
        <dbReference type="ARBA" id="ARBA00022527"/>
    </source>
</evidence>
<dbReference type="InterPro" id="IPR006775">
    <property type="entry name" value="GH116_catalytic"/>
</dbReference>
<evidence type="ECO:0000256" key="4">
    <source>
        <dbReference type="ARBA" id="ARBA00022777"/>
    </source>
</evidence>
<dbReference type="EMBL" id="JAGKQM010000002">
    <property type="protein sequence ID" value="KAH0939062.1"/>
    <property type="molecule type" value="Genomic_DNA"/>
</dbReference>
<dbReference type="SUPFAM" id="SSF48208">
    <property type="entry name" value="Six-hairpin glycosidases"/>
    <property type="match status" value="1"/>
</dbReference>
<dbReference type="SUPFAM" id="SSF56112">
    <property type="entry name" value="Protein kinase-like (PK-like)"/>
    <property type="match status" value="1"/>
</dbReference>
<dbReference type="PROSITE" id="PS00107">
    <property type="entry name" value="PROTEIN_KINASE_ATP"/>
    <property type="match status" value="1"/>
</dbReference>
<feature type="compositionally biased region" description="Polar residues" evidence="7">
    <location>
        <begin position="1297"/>
        <end position="1307"/>
    </location>
</feature>
<protein>
    <recommendedName>
        <fullName evidence="8">Protein kinase domain-containing protein</fullName>
    </recommendedName>
</protein>
<dbReference type="CDD" id="cd14066">
    <property type="entry name" value="STKc_IRAK"/>
    <property type="match status" value="1"/>
</dbReference>
<dbReference type="PANTHER" id="PTHR12654:SF29">
    <property type="entry name" value="NON-LYSOSOMAL GLUCOSYLCERAMIDASE"/>
    <property type="match status" value="1"/>
</dbReference>
<dbReference type="PANTHER" id="PTHR12654">
    <property type="entry name" value="BILE ACID BETA-GLUCOSIDASE-RELATED"/>
    <property type="match status" value="1"/>
</dbReference>
<evidence type="ECO:0000313" key="10">
    <source>
        <dbReference type="Proteomes" id="UP000824890"/>
    </source>
</evidence>
<dbReference type="Gene3D" id="1.10.510.10">
    <property type="entry name" value="Transferase(Phosphotransferase) domain 1"/>
    <property type="match status" value="1"/>
</dbReference>
<keyword evidence="10" id="KW-1185">Reference proteome</keyword>
<dbReference type="InterPro" id="IPR008928">
    <property type="entry name" value="6-hairpin_glycosidase_sf"/>
</dbReference>
<gene>
    <name evidence="9" type="ORF">HID58_006523</name>
</gene>
<reference evidence="9 10" key="1">
    <citation type="submission" date="2021-05" db="EMBL/GenBank/DDBJ databases">
        <title>Genome Assembly of Synthetic Allotetraploid Brassica napus Reveals Homoeologous Exchanges between Subgenomes.</title>
        <authorList>
            <person name="Davis J.T."/>
        </authorList>
    </citation>
    <scope>NUCLEOTIDE SEQUENCE [LARGE SCALE GENOMIC DNA]</scope>
    <source>
        <strain evidence="10">cv. Da-Ae</strain>
        <tissue evidence="9">Seedling</tissue>
    </source>
</reference>
<dbReference type="Pfam" id="PF12215">
    <property type="entry name" value="Glyco_hydr_116N"/>
    <property type="match status" value="1"/>
</dbReference>
<feature type="compositionally biased region" description="Basic and acidic residues" evidence="7">
    <location>
        <begin position="1265"/>
        <end position="1286"/>
    </location>
</feature>
<dbReference type="PROSITE" id="PS00108">
    <property type="entry name" value="PROTEIN_KINASE_ST"/>
    <property type="match status" value="1"/>
</dbReference>